<reference evidence="3 4" key="1">
    <citation type="submission" date="2019-12" db="EMBL/GenBank/DDBJ databases">
        <title>Genome sequence of Streptomyces bambusae.</title>
        <authorList>
            <person name="Bansal K."/>
            <person name="Choksket S."/>
            <person name="Korpole S."/>
            <person name="Patil P.B."/>
        </authorList>
    </citation>
    <scope>NUCLEOTIDE SEQUENCE [LARGE SCALE GENOMIC DNA]</scope>
    <source>
        <strain evidence="3 4">SK60</strain>
    </source>
</reference>
<evidence type="ECO:0000259" key="2">
    <source>
        <dbReference type="Pfam" id="PF00107"/>
    </source>
</evidence>
<feature type="domain" description="Alcohol dehydrogenase-like C-terminal" evidence="2">
    <location>
        <begin position="4"/>
        <end position="68"/>
    </location>
</feature>
<sequence length="70" mass="7163">MTGAVDRPPNGRALAERLGATPRPAATAGLPERIRRLTDGGAQYALDTTASAPLINNALQALRPTGSLGL</sequence>
<evidence type="ECO:0000313" key="4">
    <source>
        <dbReference type="Proteomes" id="UP000812013"/>
    </source>
</evidence>
<gene>
    <name evidence="3" type="ORF">GPJ59_25760</name>
</gene>
<dbReference type="Gene3D" id="3.40.50.720">
    <property type="entry name" value="NAD(P)-binding Rossmann-like Domain"/>
    <property type="match status" value="1"/>
</dbReference>
<organism evidence="3 4">
    <name type="scientific">Streptomyces bambusae</name>
    <dbReference type="NCBI Taxonomy" id="1550616"/>
    <lineage>
        <taxon>Bacteria</taxon>
        <taxon>Bacillati</taxon>
        <taxon>Actinomycetota</taxon>
        <taxon>Actinomycetes</taxon>
        <taxon>Kitasatosporales</taxon>
        <taxon>Streptomycetaceae</taxon>
        <taxon>Streptomyces</taxon>
    </lineage>
</organism>
<dbReference type="InterPro" id="IPR013149">
    <property type="entry name" value="ADH-like_C"/>
</dbReference>
<dbReference type="EMBL" id="WTFF01000227">
    <property type="protein sequence ID" value="MBW5485189.1"/>
    <property type="molecule type" value="Genomic_DNA"/>
</dbReference>
<accession>A0ABS6ZBP5</accession>
<feature type="non-terminal residue" evidence="3">
    <location>
        <position position="70"/>
    </location>
</feature>
<protein>
    <submittedName>
        <fullName evidence="3">Zinc-binding dehydrogenase</fullName>
    </submittedName>
</protein>
<comment type="caution">
    <text evidence="3">The sequence shown here is derived from an EMBL/GenBank/DDBJ whole genome shotgun (WGS) entry which is preliminary data.</text>
</comment>
<evidence type="ECO:0000313" key="3">
    <source>
        <dbReference type="EMBL" id="MBW5485189.1"/>
    </source>
</evidence>
<feature type="region of interest" description="Disordered" evidence="1">
    <location>
        <begin position="1"/>
        <end position="32"/>
    </location>
</feature>
<dbReference type="Proteomes" id="UP000812013">
    <property type="component" value="Unassembled WGS sequence"/>
</dbReference>
<dbReference type="InterPro" id="IPR036291">
    <property type="entry name" value="NAD(P)-bd_dom_sf"/>
</dbReference>
<proteinExistence type="predicted"/>
<dbReference type="SUPFAM" id="SSF51735">
    <property type="entry name" value="NAD(P)-binding Rossmann-fold domains"/>
    <property type="match status" value="1"/>
</dbReference>
<evidence type="ECO:0000256" key="1">
    <source>
        <dbReference type="SAM" id="MobiDB-lite"/>
    </source>
</evidence>
<name>A0ABS6ZBP5_9ACTN</name>
<keyword evidence="4" id="KW-1185">Reference proteome</keyword>
<dbReference type="Pfam" id="PF00107">
    <property type="entry name" value="ADH_zinc_N"/>
    <property type="match status" value="1"/>
</dbReference>